<accession>A0A0F7CP36</accession>
<dbReference type="KEGG" id="sxi:SXIM_25920"/>
<dbReference type="PATRIC" id="fig|408015.6.peg.2631"/>
<organism evidence="1 2">
    <name type="scientific">Streptomyces xiamenensis</name>
    <dbReference type="NCBI Taxonomy" id="408015"/>
    <lineage>
        <taxon>Bacteria</taxon>
        <taxon>Bacillati</taxon>
        <taxon>Actinomycetota</taxon>
        <taxon>Actinomycetes</taxon>
        <taxon>Kitasatosporales</taxon>
        <taxon>Streptomycetaceae</taxon>
        <taxon>Streptomyces</taxon>
    </lineage>
</organism>
<dbReference type="EMBL" id="CP009922">
    <property type="protein sequence ID" value="AKG43976.1"/>
    <property type="molecule type" value="Genomic_DNA"/>
</dbReference>
<dbReference type="HOGENOM" id="CLU_2060199_0_0_11"/>
<evidence type="ECO:0000313" key="2">
    <source>
        <dbReference type="Proteomes" id="UP000034034"/>
    </source>
</evidence>
<dbReference type="STRING" id="408015.SXIM_25920"/>
<sequence length="119" mass="12253">MRAGTESLVNCITERAGTGEALGEVVESVEVADPGGEPLGPRAGWDGCVSGWRSLRYRGDRWVDSGHIRGDGCAHGRSLPSRSDCRDLIANPLLCGAAANGAPLPVGGTLVSGVLLGRE</sequence>
<reference evidence="1" key="1">
    <citation type="submission" date="2019-08" db="EMBL/GenBank/DDBJ databases">
        <title>Complete genome sequence of a mangrove-derived Streptomyces xiamenensis.</title>
        <authorList>
            <person name="Xu J."/>
        </authorList>
    </citation>
    <scope>NUCLEOTIDE SEQUENCE</scope>
    <source>
        <strain evidence="1">318</strain>
    </source>
</reference>
<gene>
    <name evidence="1" type="ORF">SXIM_25920</name>
</gene>
<keyword evidence="2" id="KW-1185">Reference proteome</keyword>
<dbReference type="AlphaFoldDB" id="A0A0F7CP36"/>
<proteinExistence type="predicted"/>
<protein>
    <submittedName>
        <fullName evidence="1">Uncharacterized protein</fullName>
    </submittedName>
</protein>
<evidence type="ECO:0000313" key="1">
    <source>
        <dbReference type="EMBL" id="AKG43976.1"/>
    </source>
</evidence>
<name>A0A0F7CP36_9ACTN</name>
<dbReference type="Proteomes" id="UP000034034">
    <property type="component" value="Chromosome"/>
</dbReference>